<dbReference type="EMBL" id="FOVO01000040">
    <property type="protein sequence ID" value="SFN98552.1"/>
    <property type="molecule type" value="Genomic_DNA"/>
</dbReference>
<evidence type="ECO:0000313" key="4">
    <source>
        <dbReference type="Proteomes" id="UP000199011"/>
    </source>
</evidence>
<evidence type="ECO:0000259" key="1">
    <source>
        <dbReference type="Pfam" id="PF11195"/>
    </source>
</evidence>
<dbReference type="AlphaFoldDB" id="A0A1I5DH60"/>
<reference evidence="4" key="1">
    <citation type="submission" date="2016-10" db="EMBL/GenBank/DDBJ databases">
        <authorList>
            <person name="Varghese N."/>
            <person name="Submissions S."/>
        </authorList>
    </citation>
    <scope>NUCLEOTIDE SEQUENCE [LARGE SCALE GENOMIC DNA]</scope>
    <source>
        <strain evidence="4">DSM 16522</strain>
    </source>
</reference>
<sequence length="256" mass="28862">MSEVNKPENLNAEKQCKIIPAQYKIDTVTAPVGSCPWAMIQVYLGNKLHRSDWDAPGEHMRLTSHEPVYIEKSNKHGEWFPWQPTPDDLMACDWHLVKSGAKPQPTDCMLNFDLVVGTGSFSNKDQMWGYLADAEFEPAGEHLGPFGMLTDPQNKTVITKFALLVWDGLNQKIFIRVSSDSNQAGYQKLVDLFKQNLTITVDGVPYSLGNSIDSHLFGKHEYEFIGEYSNDDAKKLGSLLQQQNAGDSLPYCFNWK</sequence>
<name>A0A1I5DH60_9GAMM</name>
<dbReference type="Proteomes" id="UP000199011">
    <property type="component" value="Unassembled WGS sequence"/>
</dbReference>
<dbReference type="RefSeq" id="WP_245737412.1">
    <property type="nucleotide sequence ID" value="NZ_CAWRAH010000085.1"/>
</dbReference>
<organism evidence="3 4">
    <name type="scientific">Xenorhabdus japonica</name>
    <dbReference type="NCBI Taxonomy" id="53341"/>
    <lineage>
        <taxon>Bacteria</taxon>
        <taxon>Pseudomonadati</taxon>
        <taxon>Pseudomonadota</taxon>
        <taxon>Gammaproteobacteria</taxon>
        <taxon>Enterobacterales</taxon>
        <taxon>Morganellaceae</taxon>
        <taxon>Xenorhabdus</taxon>
    </lineage>
</organism>
<feature type="domain" description="Thoeris anti-defense 2-like" evidence="1">
    <location>
        <begin position="35"/>
        <end position="97"/>
    </location>
</feature>
<dbReference type="InterPro" id="IPR056725">
    <property type="entry name" value="DUF7823"/>
</dbReference>
<dbReference type="STRING" id="53341.SAMN05421579_14034"/>
<evidence type="ECO:0008006" key="5">
    <source>
        <dbReference type="Google" id="ProtNLM"/>
    </source>
</evidence>
<dbReference type="Pfam" id="PF11195">
    <property type="entry name" value="Tad2-like"/>
    <property type="match status" value="1"/>
</dbReference>
<protein>
    <recommendedName>
        <fullName evidence="5">DUF2829 domain-containing protein</fullName>
    </recommendedName>
</protein>
<evidence type="ECO:0000313" key="3">
    <source>
        <dbReference type="EMBL" id="SFN98552.1"/>
    </source>
</evidence>
<dbReference type="InterPro" id="IPR021361">
    <property type="entry name" value="Tad2-like_dom"/>
</dbReference>
<gene>
    <name evidence="3" type="ORF">SAMN05421579_14034</name>
</gene>
<keyword evidence="4" id="KW-1185">Reference proteome</keyword>
<accession>A0A1I5DH60</accession>
<proteinExistence type="predicted"/>
<dbReference type="Pfam" id="PF25136">
    <property type="entry name" value="DUF7823"/>
    <property type="match status" value="1"/>
</dbReference>
<feature type="domain" description="DUF7823" evidence="2">
    <location>
        <begin position="145"/>
        <end position="256"/>
    </location>
</feature>
<evidence type="ECO:0000259" key="2">
    <source>
        <dbReference type="Pfam" id="PF25136"/>
    </source>
</evidence>